<dbReference type="KEGG" id="ptm:GSPATT00009312001"/>
<feature type="domain" description="CRAL-TRIO" evidence="1">
    <location>
        <begin position="117"/>
        <end position="254"/>
    </location>
</feature>
<dbReference type="AlphaFoldDB" id="A0CQ97"/>
<dbReference type="Pfam" id="PF00650">
    <property type="entry name" value="CRAL_TRIO"/>
    <property type="match status" value="1"/>
</dbReference>
<evidence type="ECO:0000259" key="1">
    <source>
        <dbReference type="Pfam" id="PF00650"/>
    </source>
</evidence>
<gene>
    <name evidence="2" type="ORF">GSPATT00009312001</name>
</gene>
<dbReference type="PANTHER" id="PTHR46818">
    <property type="entry name" value="DOMAIN-CONTAINING PROTEIN, PUTATIVE-RELATED"/>
    <property type="match status" value="1"/>
</dbReference>
<accession>A0CQ97</accession>
<protein>
    <recommendedName>
        <fullName evidence="1">CRAL-TRIO domain-containing protein</fullName>
    </recommendedName>
</protein>
<dbReference type="SUPFAM" id="SSF52087">
    <property type="entry name" value="CRAL/TRIO domain"/>
    <property type="match status" value="1"/>
</dbReference>
<name>A0CQ97_PARTE</name>
<organism evidence="2 3">
    <name type="scientific">Paramecium tetraurelia</name>
    <dbReference type="NCBI Taxonomy" id="5888"/>
    <lineage>
        <taxon>Eukaryota</taxon>
        <taxon>Sar</taxon>
        <taxon>Alveolata</taxon>
        <taxon>Ciliophora</taxon>
        <taxon>Intramacronucleata</taxon>
        <taxon>Oligohymenophorea</taxon>
        <taxon>Peniculida</taxon>
        <taxon>Parameciidae</taxon>
        <taxon>Paramecium</taxon>
    </lineage>
</organism>
<dbReference type="GeneID" id="5026146"/>
<keyword evidence="3" id="KW-1185">Reference proteome</keyword>
<dbReference type="Proteomes" id="UP000000600">
    <property type="component" value="Unassembled WGS sequence"/>
</dbReference>
<dbReference type="PANTHER" id="PTHR46818:SF1">
    <property type="entry name" value="CHROMOSOME UNDETERMINED SCAFFOLD_125, WHOLE GENOME SHOTGUN SEQUENCE"/>
    <property type="match status" value="1"/>
</dbReference>
<dbReference type="RefSeq" id="XP_001440361.1">
    <property type="nucleotide sequence ID" value="XM_001440324.1"/>
</dbReference>
<dbReference type="InterPro" id="IPR001251">
    <property type="entry name" value="CRAL-TRIO_dom"/>
</dbReference>
<dbReference type="InterPro" id="IPR036865">
    <property type="entry name" value="CRAL-TRIO_dom_sf"/>
</dbReference>
<evidence type="ECO:0000313" key="2">
    <source>
        <dbReference type="EMBL" id="CAK72964.1"/>
    </source>
</evidence>
<evidence type="ECO:0000313" key="3">
    <source>
        <dbReference type="Proteomes" id="UP000000600"/>
    </source>
</evidence>
<dbReference type="OMA" id="FIENWTI"/>
<sequence>MQLDISYLRPKSQSFPNKHSKFYIKSGTEGMIVRNIYEKVDYEEYEIKSIDDFKTKIQVQLPDSWKTSDYLKMLIIADFSIQGALQVIQNMQLENLQIHLSWLNLYQNMEPNMDQLKCGEFYIFGIDKQSRPVIIIKRLENENFQTFQYLLEIVKRQVLIPYFIENWTIIYDCQNQEYNFYEIDFDFDHIKELMINFCGNLNNLLIVNSKLNFSQILNYLPNRNQIHSKIKLINNLDNLQQYISKEYLEEKYNGECSNVTTFWQGILNDFRPPQIPQVSELLKQFTYDCYEDYQYGLRKLQDFKCRNLRKFSSLGRLSHQHSKSTSMKKSIESATSASHIKIFVHEENGNELIQEEIEVLNNKGDSEVDNLGKVGIDLYKTESVGLQLLEENNKGQIQVILENENEIEHKCCSEKFNCMIF</sequence>
<dbReference type="Gene3D" id="3.40.525.10">
    <property type="entry name" value="CRAL-TRIO lipid binding domain"/>
    <property type="match status" value="1"/>
</dbReference>
<dbReference type="HOGENOM" id="CLU_671695_0_0_1"/>
<reference evidence="2 3" key="1">
    <citation type="journal article" date="2006" name="Nature">
        <title>Global trends of whole-genome duplications revealed by the ciliate Paramecium tetraurelia.</title>
        <authorList>
            <consortium name="Genoscope"/>
            <person name="Aury J.-M."/>
            <person name="Jaillon O."/>
            <person name="Duret L."/>
            <person name="Noel B."/>
            <person name="Jubin C."/>
            <person name="Porcel B.M."/>
            <person name="Segurens B."/>
            <person name="Daubin V."/>
            <person name="Anthouard V."/>
            <person name="Aiach N."/>
            <person name="Arnaiz O."/>
            <person name="Billaut A."/>
            <person name="Beisson J."/>
            <person name="Blanc I."/>
            <person name="Bouhouche K."/>
            <person name="Camara F."/>
            <person name="Duharcourt S."/>
            <person name="Guigo R."/>
            <person name="Gogendeau D."/>
            <person name="Katinka M."/>
            <person name="Keller A.-M."/>
            <person name="Kissmehl R."/>
            <person name="Klotz C."/>
            <person name="Koll F."/>
            <person name="Le Moue A."/>
            <person name="Lepere C."/>
            <person name="Malinsky S."/>
            <person name="Nowacki M."/>
            <person name="Nowak J.K."/>
            <person name="Plattner H."/>
            <person name="Poulain J."/>
            <person name="Ruiz F."/>
            <person name="Serrano V."/>
            <person name="Zagulski M."/>
            <person name="Dessen P."/>
            <person name="Betermier M."/>
            <person name="Weissenbach J."/>
            <person name="Scarpelli C."/>
            <person name="Schachter V."/>
            <person name="Sperling L."/>
            <person name="Meyer E."/>
            <person name="Cohen J."/>
            <person name="Wincker P."/>
        </authorList>
    </citation>
    <scope>NUCLEOTIDE SEQUENCE [LARGE SCALE GENOMIC DNA]</scope>
    <source>
        <strain evidence="2 3">Stock d4-2</strain>
    </source>
</reference>
<dbReference type="OrthoDB" id="289428at2759"/>
<dbReference type="EMBL" id="CT868141">
    <property type="protein sequence ID" value="CAK72964.1"/>
    <property type="molecule type" value="Genomic_DNA"/>
</dbReference>
<dbReference type="InParanoid" id="A0CQ97"/>
<proteinExistence type="predicted"/>